<evidence type="ECO:0000313" key="2">
    <source>
        <dbReference type="EMBL" id="ODN80933.1"/>
    </source>
</evidence>
<dbReference type="STRING" id="1295533.A0A1E3HX67"/>
<feature type="region of interest" description="Disordered" evidence="1">
    <location>
        <begin position="206"/>
        <end position="257"/>
    </location>
</feature>
<dbReference type="GO" id="GO:0005829">
    <property type="term" value="C:cytosol"/>
    <property type="evidence" value="ECO:0007669"/>
    <property type="project" value="TreeGrafter"/>
</dbReference>
<reference evidence="2 3" key="1">
    <citation type="submission" date="2016-06" db="EMBL/GenBank/DDBJ databases">
        <title>Evolution of pathogenesis and genome organization in the Tremellales.</title>
        <authorList>
            <person name="Cuomo C."/>
            <person name="Litvintseva A."/>
            <person name="Heitman J."/>
            <person name="Chen Y."/>
            <person name="Sun S."/>
            <person name="Springer D."/>
            <person name="Dromer F."/>
            <person name="Young S."/>
            <person name="Zeng Q."/>
            <person name="Chapman S."/>
            <person name="Gujja S."/>
            <person name="Saif S."/>
            <person name="Birren B."/>
        </authorList>
    </citation>
    <scope>NUCLEOTIDE SEQUENCE [LARGE SCALE GENOMIC DNA]</scope>
    <source>
        <strain evidence="2 3">CBS 6039</strain>
    </source>
</reference>
<dbReference type="GeneID" id="30154363"/>
<dbReference type="GO" id="GO:0000151">
    <property type="term" value="C:ubiquitin ligase complex"/>
    <property type="evidence" value="ECO:0007669"/>
    <property type="project" value="TreeGrafter"/>
</dbReference>
<evidence type="ECO:0000313" key="3">
    <source>
        <dbReference type="Proteomes" id="UP000094065"/>
    </source>
</evidence>
<feature type="compositionally biased region" description="Basic and acidic residues" evidence="1">
    <location>
        <begin position="531"/>
        <end position="546"/>
    </location>
</feature>
<sequence length="1023" mass="112088">MEAVRPVEQPPPSFEQQQDLPPPPAPFPTDLLQNDIGSSSPSVDQADMTRSLQSVQRSVAQALSAFLPDELAPGQGSPSQRNGNGEFHRLGEESQLASALMELLEVTYELEGLVPPPIISTEEPTELSDDTQTLPPNDLASSLKHLQHARSTSLTLNQLSSDSPTTPRPTDFHPSVEEVRRELAWARMESLSNVVLEVVKQGAEGRGGLVEGLPPRYERHESDVGLPSYSDIPPTSTQSADSALKAPDSKPRASLDTIASERPTAQREKMLSELEAVTLAIERLYDAAPRFQNQRVEIRPRAARRTSETMNGAQARELGPEDSGKLERVKRKELDEIWMLMNGGRYEVMEDQRAGTDGLSARSKERFITRIVEQSEASRLTGQDSKMRSVDAELARARDLKAKDIFLRDLVEQSAGGRMNNQDADAPLSDLTSASPARKQALLSTLISHTATTRLKSQDYPTTLEDRLTQKHEQLVDTLLQVGSRRLPDQDSLPPTPRGARNEESETDPFEEVSVTDFLNSSRPPSPPSKSSEKEKGDKMLRERSNWEGGGKSKLVSKIGGAVRRGSVHLGLKSAPSFDVNSISYVAEHQENLRSVQIILQGSGLSNLDLTLGTAFTDQDQSTTQAIATSERDPSVNFPITLPVPVHTGQSVQVVQQGLSWECKLAAVALLPAAQSLTIAHALSAPDFRRIKPSLLTCTACERPLSSLPSPYSATLEQSYKDLPSQHWAEMIDIWMCHDDPTFTGRLAGMVEEGFWPKEGGVLCGGSWVLVEECRGRWENLKADEGNENDPWRPIACKCGEVVGKQRSDDGKPGAGTLRLSKWAVGLLRDDVDAEDDAANPPLIRAPLSVFVVSDMLELAQAHASYRFIISDEETQSKRMYIWLFNSSTSISYCKGHQPAGPALPLPSPLRSSFKPNGGSERRSLKSRRSSLASVTAKAEGSGGDERRSRVLKAVKVMFKSAEEVIDGQPPLPGFAGTNQIEHLAYPAEVCTRLEMILKESNKVYPAMKRGMGGFDVGFLERV</sequence>
<accession>A0A1E3HX67</accession>
<comment type="caution">
    <text evidence="2">The sequence shown here is derived from an EMBL/GenBank/DDBJ whole genome shotgun (WGS) entry which is preliminary data.</text>
</comment>
<feature type="compositionally biased region" description="Polar residues" evidence="1">
    <location>
        <begin position="31"/>
        <end position="61"/>
    </location>
</feature>
<dbReference type="InterPro" id="IPR019193">
    <property type="entry name" value="UBQ-conj_enz_E2-bd_prot"/>
</dbReference>
<dbReference type="Proteomes" id="UP000094065">
    <property type="component" value="Unassembled WGS sequence"/>
</dbReference>
<feature type="compositionally biased region" description="Polar residues" evidence="1">
    <location>
        <begin position="150"/>
        <end position="165"/>
    </location>
</feature>
<feature type="region of interest" description="Disordered" evidence="1">
    <location>
        <begin position="302"/>
        <end position="322"/>
    </location>
</feature>
<dbReference type="GO" id="GO:0005634">
    <property type="term" value="C:nucleus"/>
    <property type="evidence" value="ECO:0007669"/>
    <property type="project" value="TreeGrafter"/>
</dbReference>
<dbReference type="GO" id="GO:0000209">
    <property type="term" value="P:protein polyubiquitination"/>
    <property type="evidence" value="ECO:0007669"/>
    <property type="project" value="TreeGrafter"/>
</dbReference>
<dbReference type="GO" id="GO:0030332">
    <property type="term" value="F:cyclin binding"/>
    <property type="evidence" value="ECO:0007669"/>
    <property type="project" value="TreeGrafter"/>
</dbReference>
<dbReference type="RefSeq" id="XP_018995499.1">
    <property type="nucleotide sequence ID" value="XM_019136830.1"/>
</dbReference>
<feature type="region of interest" description="Disordered" evidence="1">
    <location>
        <begin position="481"/>
        <end position="554"/>
    </location>
</feature>
<dbReference type="GO" id="GO:0043161">
    <property type="term" value="P:proteasome-mediated ubiquitin-dependent protein catabolic process"/>
    <property type="evidence" value="ECO:0007669"/>
    <property type="project" value="TreeGrafter"/>
</dbReference>
<feature type="region of interest" description="Disordered" evidence="1">
    <location>
        <begin position="150"/>
        <end position="173"/>
    </location>
</feature>
<gene>
    <name evidence="2" type="ORF">L202_03054</name>
</gene>
<dbReference type="OrthoDB" id="66510at2759"/>
<dbReference type="GO" id="GO:0006513">
    <property type="term" value="P:protein monoubiquitination"/>
    <property type="evidence" value="ECO:0007669"/>
    <property type="project" value="TreeGrafter"/>
</dbReference>
<name>A0A1E3HX67_9TREE</name>
<evidence type="ECO:0008006" key="4">
    <source>
        <dbReference type="Google" id="ProtNLM"/>
    </source>
</evidence>
<dbReference type="GO" id="GO:0061630">
    <property type="term" value="F:ubiquitin protein ligase activity"/>
    <property type="evidence" value="ECO:0007669"/>
    <property type="project" value="TreeGrafter"/>
</dbReference>
<protein>
    <recommendedName>
        <fullName evidence="4">HECT domain-containing protein</fullName>
    </recommendedName>
</protein>
<proteinExistence type="predicted"/>
<dbReference type="Pfam" id="PF09814">
    <property type="entry name" value="HECT_2"/>
    <property type="match status" value="1"/>
</dbReference>
<dbReference type="GO" id="GO:0051865">
    <property type="term" value="P:protein autoubiquitination"/>
    <property type="evidence" value="ECO:0007669"/>
    <property type="project" value="TreeGrafter"/>
</dbReference>
<dbReference type="EMBL" id="AWGJ01000004">
    <property type="protein sequence ID" value="ODN80933.1"/>
    <property type="molecule type" value="Genomic_DNA"/>
</dbReference>
<dbReference type="PANTHER" id="PTHR31531:SF2">
    <property type="entry name" value="E3 UBIQUITIN-PROTEIN LIGASE E3D"/>
    <property type="match status" value="1"/>
</dbReference>
<dbReference type="GO" id="GO:0031624">
    <property type="term" value="F:ubiquitin conjugating enzyme binding"/>
    <property type="evidence" value="ECO:0007669"/>
    <property type="project" value="TreeGrafter"/>
</dbReference>
<feature type="region of interest" description="Disordered" evidence="1">
    <location>
        <begin position="1"/>
        <end position="89"/>
    </location>
</feature>
<dbReference type="AlphaFoldDB" id="A0A1E3HX67"/>
<evidence type="ECO:0000256" key="1">
    <source>
        <dbReference type="SAM" id="MobiDB-lite"/>
    </source>
</evidence>
<feature type="region of interest" description="Disordered" evidence="1">
    <location>
        <begin position="902"/>
        <end position="946"/>
    </location>
</feature>
<keyword evidence="3" id="KW-1185">Reference proteome</keyword>
<dbReference type="PANTHER" id="PTHR31531">
    <property type="entry name" value="E3 UBIQUITIN-PROTEIN LIGASE E3D FAMILY MEMBER"/>
    <property type="match status" value="1"/>
</dbReference>
<organism evidence="2 3">
    <name type="scientific">Cryptococcus amylolentus CBS 6039</name>
    <dbReference type="NCBI Taxonomy" id="1295533"/>
    <lineage>
        <taxon>Eukaryota</taxon>
        <taxon>Fungi</taxon>
        <taxon>Dikarya</taxon>
        <taxon>Basidiomycota</taxon>
        <taxon>Agaricomycotina</taxon>
        <taxon>Tremellomycetes</taxon>
        <taxon>Tremellales</taxon>
        <taxon>Cryptococcaceae</taxon>
        <taxon>Cryptococcus</taxon>
    </lineage>
</organism>